<feature type="region of interest" description="Disordered" evidence="1">
    <location>
        <begin position="376"/>
        <end position="396"/>
    </location>
</feature>
<gene>
    <name evidence="2" type="ORF">BGW38_008227</name>
</gene>
<organism evidence="2 3">
    <name type="scientific">Lunasporangiospora selenospora</name>
    <dbReference type="NCBI Taxonomy" id="979761"/>
    <lineage>
        <taxon>Eukaryota</taxon>
        <taxon>Fungi</taxon>
        <taxon>Fungi incertae sedis</taxon>
        <taxon>Mucoromycota</taxon>
        <taxon>Mortierellomycotina</taxon>
        <taxon>Mortierellomycetes</taxon>
        <taxon>Mortierellales</taxon>
        <taxon>Mortierellaceae</taxon>
        <taxon>Lunasporangiospora</taxon>
    </lineage>
</organism>
<keyword evidence="3" id="KW-1185">Reference proteome</keyword>
<evidence type="ECO:0000256" key="1">
    <source>
        <dbReference type="SAM" id="MobiDB-lite"/>
    </source>
</evidence>
<accession>A0A9P6K9N4</accession>
<dbReference type="OrthoDB" id="2436324at2759"/>
<protein>
    <submittedName>
        <fullName evidence="2">Uncharacterized protein</fullName>
    </submittedName>
</protein>
<feature type="non-terminal residue" evidence="2">
    <location>
        <position position="1"/>
    </location>
</feature>
<dbReference type="Proteomes" id="UP000780801">
    <property type="component" value="Unassembled WGS sequence"/>
</dbReference>
<comment type="caution">
    <text evidence="2">The sequence shown here is derived from an EMBL/GenBank/DDBJ whole genome shotgun (WGS) entry which is preliminary data.</text>
</comment>
<dbReference type="EMBL" id="JAABOA010005602">
    <property type="protein sequence ID" value="KAF9575475.1"/>
    <property type="molecule type" value="Genomic_DNA"/>
</dbReference>
<name>A0A9P6K9N4_9FUNG</name>
<sequence length="449" mass="50361">MDEVSVLALKVVYLTVKGDLYSDDGGGANLDVLTLFPTNYINKSDIKPVINVARLPPNLQTTVESALLDQKGVNKDPIASLLSENHIRHLYSHFLGAGGTSEAKKASHPETWTKLHELIQHPGDEYDDINVAGMSVAITQHLRELGTNIANLWNGNIYNKMLDYLLRILLRVHLAPEREARWKERRSKAASRKAEENLGIRPNRRAWTRQVGKLAEELFHWENSTGESQRQGRDEAICQRLVRLMVSQPSSKVARPIPRIDDRLKILAITDQDDLPDILDEMQEDEDINDSGDDDEDGDAEEEKVVPTEKEPSRNRLRGLQAVIKMLLESPFITKPITKDDIQSAAHVGTEFTDSESAVAAILVNQLRPYVPKRRVVEDDNDAKKEGSSKATKRTKEPAKHFALMAPIVMIANQTLRIAGYSSYCRKLIPQISVASQHALHLNAPSIYE</sequence>
<feature type="region of interest" description="Disordered" evidence="1">
    <location>
        <begin position="285"/>
        <end position="314"/>
    </location>
</feature>
<feature type="compositionally biased region" description="Basic and acidic residues" evidence="1">
    <location>
        <begin position="303"/>
        <end position="314"/>
    </location>
</feature>
<evidence type="ECO:0000313" key="3">
    <source>
        <dbReference type="Proteomes" id="UP000780801"/>
    </source>
</evidence>
<feature type="compositionally biased region" description="Acidic residues" evidence="1">
    <location>
        <begin position="285"/>
        <end position="302"/>
    </location>
</feature>
<proteinExistence type="predicted"/>
<dbReference type="AlphaFoldDB" id="A0A9P6K9N4"/>
<reference evidence="2" key="1">
    <citation type="journal article" date="2020" name="Fungal Divers.">
        <title>Resolving the Mortierellaceae phylogeny through synthesis of multi-gene phylogenetics and phylogenomics.</title>
        <authorList>
            <person name="Vandepol N."/>
            <person name="Liber J."/>
            <person name="Desiro A."/>
            <person name="Na H."/>
            <person name="Kennedy M."/>
            <person name="Barry K."/>
            <person name="Grigoriev I.V."/>
            <person name="Miller A.N."/>
            <person name="O'Donnell K."/>
            <person name="Stajich J.E."/>
            <person name="Bonito G."/>
        </authorList>
    </citation>
    <scope>NUCLEOTIDE SEQUENCE</scope>
    <source>
        <strain evidence="2">KOD1015</strain>
    </source>
</reference>
<evidence type="ECO:0000313" key="2">
    <source>
        <dbReference type="EMBL" id="KAF9575475.1"/>
    </source>
</evidence>